<dbReference type="PANTHER" id="PTHR12620">
    <property type="entry name" value="U2 SNRNP AUXILIARY FACTOR, SMALL SUBUNIT"/>
    <property type="match status" value="1"/>
</dbReference>
<keyword evidence="4 7" id="KW-0862">Zinc</keyword>
<dbReference type="InterPro" id="IPR009145">
    <property type="entry name" value="U2AF_small"/>
</dbReference>
<dbReference type="InterPro" id="IPR012677">
    <property type="entry name" value="Nucleotide-bd_a/b_plait_sf"/>
</dbReference>
<protein>
    <submittedName>
        <fullName evidence="12">Uncharacterized protein</fullName>
    </submittedName>
</protein>
<keyword evidence="13" id="KW-1185">Reference proteome</keyword>
<keyword evidence="5 6" id="KW-0694">RNA-binding</keyword>
<organism evidence="12 13">
    <name type="scientific">Leptidea sinapis</name>
    <dbReference type="NCBI Taxonomy" id="189913"/>
    <lineage>
        <taxon>Eukaryota</taxon>
        <taxon>Metazoa</taxon>
        <taxon>Ecdysozoa</taxon>
        <taxon>Arthropoda</taxon>
        <taxon>Hexapoda</taxon>
        <taxon>Insecta</taxon>
        <taxon>Pterygota</taxon>
        <taxon>Neoptera</taxon>
        <taxon>Endopterygota</taxon>
        <taxon>Lepidoptera</taxon>
        <taxon>Glossata</taxon>
        <taxon>Ditrysia</taxon>
        <taxon>Papilionoidea</taxon>
        <taxon>Pieridae</taxon>
        <taxon>Dismorphiinae</taxon>
        <taxon>Leptidea</taxon>
    </lineage>
</organism>
<dbReference type="GO" id="GO:0000398">
    <property type="term" value="P:mRNA splicing, via spliceosome"/>
    <property type="evidence" value="ECO:0007669"/>
    <property type="project" value="InterPro"/>
</dbReference>
<dbReference type="GO" id="GO:0008270">
    <property type="term" value="F:zinc ion binding"/>
    <property type="evidence" value="ECO:0007669"/>
    <property type="project" value="UniProtKB-KW"/>
</dbReference>
<keyword evidence="1 7" id="KW-0479">Metal-binding</keyword>
<keyword evidence="3 7" id="KW-0863">Zinc-finger</keyword>
<dbReference type="SMART" id="SM00356">
    <property type="entry name" value="ZnF_C3H1"/>
    <property type="match status" value="2"/>
</dbReference>
<accession>A0A5E4R5K4</accession>
<feature type="compositionally biased region" description="Basic residues" evidence="9">
    <location>
        <begin position="341"/>
        <end position="353"/>
    </location>
</feature>
<dbReference type="AlphaFoldDB" id="A0A5E4R5K4"/>
<dbReference type="InterPro" id="IPR000504">
    <property type="entry name" value="RRM_dom"/>
</dbReference>
<name>A0A5E4R5K4_9NEOP</name>
<evidence type="ECO:0000256" key="8">
    <source>
        <dbReference type="SAM" id="Coils"/>
    </source>
</evidence>
<feature type="domain" description="RRM" evidence="10">
    <location>
        <begin position="184"/>
        <end position="263"/>
    </location>
</feature>
<evidence type="ECO:0000256" key="3">
    <source>
        <dbReference type="ARBA" id="ARBA00022771"/>
    </source>
</evidence>
<feature type="zinc finger region" description="C3H1-type" evidence="7">
    <location>
        <begin position="265"/>
        <end position="292"/>
    </location>
</feature>
<dbReference type="Proteomes" id="UP000324832">
    <property type="component" value="Unassembled WGS sequence"/>
</dbReference>
<evidence type="ECO:0000256" key="6">
    <source>
        <dbReference type="PROSITE-ProRule" id="PRU00176"/>
    </source>
</evidence>
<dbReference type="SMART" id="SM00360">
    <property type="entry name" value="RRM"/>
    <property type="match status" value="1"/>
</dbReference>
<evidence type="ECO:0000256" key="1">
    <source>
        <dbReference type="ARBA" id="ARBA00022723"/>
    </source>
</evidence>
<evidence type="ECO:0000256" key="5">
    <source>
        <dbReference type="ARBA" id="ARBA00022884"/>
    </source>
</evidence>
<dbReference type="Gene3D" id="2.30.30.1190">
    <property type="match status" value="1"/>
</dbReference>
<feature type="domain" description="C3H1-type" evidence="11">
    <location>
        <begin position="139"/>
        <end position="167"/>
    </location>
</feature>
<evidence type="ECO:0000313" key="13">
    <source>
        <dbReference type="Proteomes" id="UP000324832"/>
    </source>
</evidence>
<dbReference type="PRINTS" id="PR01848">
    <property type="entry name" value="U2AUXFACTOR"/>
</dbReference>
<evidence type="ECO:0000256" key="9">
    <source>
        <dbReference type="SAM" id="MobiDB-lite"/>
    </source>
</evidence>
<sequence>MGRHRDWRKIAKRERRRKIRKHNAKNREPLEQQEIEQIEEDNRRENEKWLQAELITITRIKKLEAERQRNLQKQLVAEAKMREEWEEEKLRREKESQRLKQIEEENLARQAKFLNSLEEFLNGNLSEPPEELSTYRETKPNMELCPFFVKTSCCRFGDQCSRNHQYPAISNNANFNEYDTDVMLEYEESETSRHYKDFFYDVLPEFQKHGKITQFKVCNNYEKHLRGNTYVEYLDIRSAVRAYRALHSRWYGGRQITLQFCQITSWKNAICGLQSRKRCPKGRSCNFLHVFANPENLFMYYDIPERKPLTSKTSWRWSESPERTSPKRKRSKSKDREKERSHHRHKRKHSKRR</sequence>
<dbReference type="EMBL" id="FZQP02007026">
    <property type="protein sequence ID" value="VVD05834.1"/>
    <property type="molecule type" value="Genomic_DNA"/>
</dbReference>
<dbReference type="InterPro" id="IPR035979">
    <property type="entry name" value="RBD_domain_sf"/>
</dbReference>
<evidence type="ECO:0000259" key="11">
    <source>
        <dbReference type="PROSITE" id="PS50103"/>
    </source>
</evidence>
<feature type="zinc finger region" description="C3H1-type" evidence="7">
    <location>
        <begin position="139"/>
        <end position="167"/>
    </location>
</feature>
<feature type="compositionally biased region" description="Basic residues" evidence="9">
    <location>
        <begin position="1"/>
        <end position="24"/>
    </location>
</feature>
<dbReference type="SUPFAM" id="SSF54928">
    <property type="entry name" value="RNA-binding domain, RBD"/>
    <property type="match status" value="1"/>
</dbReference>
<feature type="coiled-coil region" evidence="8">
    <location>
        <begin position="68"/>
        <end position="112"/>
    </location>
</feature>
<evidence type="ECO:0000313" key="12">
    <source>
        <dbReference type="EMBL" id="VVD05834.1"/>
    </source>
</evidence>
<proteinExistence type="predicted"/>
<feature type="domain" description="C3H1-type" evidence="11">
    <location>
        <begin position="265"/>
        <end position="292"/>
    </location>
</feature>
<dbReference type="PROSITE" id="PS50103">
    <property type="entry name" value="ZF_C3H1"/>
    <property type="match status" value="2"/>
</dbReference>
<dbReference type="Gene3D" id="3.30.70.330">
    <property type="match status" value="1"/>
</dbReference>
<reference evidence="12 13" key="1">
    <citation type="submission" date="2017-07" db="EMBL/GenBank/DDBJ databases">
        <authorList>
            <person name="Talla V."/>
            <person name="Backstrom N."/>
        </authorList>
    </citation>
    <scope>NUCLEOTIDE SEQUENCE [LARGE SCALE GENOMIC DNA]</scope>
</reference>
<evidence type="ECO:0000256" key="2">
    <source>
        <dbReference type="ARBA" id="ARBA00022737"/>
    </source>
</evidence>
<feature type="region of interest" description="Disordered" evidence="9">
    <location>
        <begin position="310"/>
        <end position="353"/>
    </location>
</feature>
<evidence type="ECO:0000256" key="4">
    <source>
        <dbReference type="ARBA" id="ARBA00022833"/>
    </source>
</evidence>
<dbReference type="InterPro" id="IPR000571">
    <property type="entry name" value="Znf_CCCH"/>
</dbReference>
<feature type="region of interest" description="Disordered" evidence="9">
    <location>
        <begin position="1"/>
        <end position="36"/>
    </location>
</feature>
<gene>
    <name evidence="12" type="ORF">LSINAPIS_LOCUS15296</name>
</gene>
<dbReference type="PROSITE" id="PS50102">
    <property type="entry name" value="RRM"/>
    <property type="match status" value="1"/>
</dbReference>
<dbReference type="SMART" id="SM00361">
    <property type="entry name" value="RRM_1"/>
    <property type="match status" value="1"/>
</dbReference>
<evidence type="ECO:0000256" key="7">
    <source>
        <dbReference type="PROSITE-ProRule" id="PRU00723"/>
    </source>
</evidence>
<dbReference type="GO" id="GO:0003723">
    <property type="term" value="F:RNA binding"/>
    <property type="evidence" value="ECO:0007669"/>
    <property type="project" value="UniProtKB-UniRule"/>
</dbReference>
<evidence type="ECO:0000259" key="10">
    <source>
        <dbReference type="PROSITE" id="PS50102"/>
    </source>
</evidence>
<keyword evidence="8" id="KW-0175">Coiled coil</keyword>
<keyword evidence="2" id="KW-0677">Repeat</keyword>
<dbReference type="InterPro" id="IPR003954">
    <property type="entry name" value="RRM_euk-type"/>
</dbReference>
<dbReference type="GO" id="GO:0089701">
    <property type="term" value="C:U2AF complex"/>
    <property type="evidence" value="ECO:0007669"/>
    <property type="project" value="InterPro"/>
</dbReference>
<dbReference type="Pfam" id="PF00076">
    <property type="entry name" value="RRM_1"/>
    <property type="match status" value="1"/>
</dbReference>
<dbReference type="Pfam" id="PF00642">
    <property type="entry name" value="zf-CCCH"/>
    <property type="match status" value="1"/>
</dbReference>